<reference evidence="1" key="1">
    <citation type="submission" date="2024-06" db="EMBL/GenBank/DDBJ databases">
        <authorList>
            <consortium name="consrtm"/>
            <person name="Uemura M."/>
            <person name="Terahara T."/>
        </authorList>
    </citation>
    <scope>NUCLEOTIDE SEQUENCE</scope>
    <source>
        <strain evidence="1">KM77-8</strain>
    </source>
</reference>
<dbReference type="EMBL" id="AP035768">
    <property type="protein sequence ID" value="BFO22689.1"/>
    <property type="molecule type" value="Genomic_DNA"/>
</dbReference>
<evidence type="ECO:0000313" key="1">
    <source>
        <dbReference type="EMBL" id="BFO22689.1"/>
    </source>
</evidence>
<gene>
    <name evidence="1" type="ORF">SHKM778_90770</name>
</gene>
<sequence length="56" mass="6507">MKLYLLNGREALFAYYTLARGKARIDQEYLEMYDAQGIRSLLFTFEQGLARGTPRS</sequence>
<proteinExistence type="predicted"/>
<reference evidence="1" key="2">
    <citation type="submission" date="2024-07" db="EMBL/GenBank/DDBJ databases">
        <title>Streptomyces haneummycinica sp. nov., a new antibiotic-producing actinobacterium isolated from marine sediment.</title>
        <authorList>
            <person name="Uemura M."/>
            <person name="Hamada M."/>
            <person name="Hirano S."/>
            <person name="Kobayashi K."/>
            <person name="Ohshiro T."/>
            <person name="Kobayashi T."/>
            <person name="Terahara T."/>
        </authorList>
    </citation>
    <scope>NUCLEOTIDE SEQUENCE</scope>
    <source>
        <strain evidence="1">KM77-8</strain>
    </source>
</reference>
<name>A0AAT9HYU7_9ACTN</name>
<dbReference type="AlphaFoldDB" id="A0AAT9HYU7"/>
<accession>A0AAT9HYU7</accession>
<protein>
    <submittedName>
        <fullName evidence="1">Uncharacterized protein</fullName>
    </submittedName>
</protein>
<organism evidence="1">
    <name type="scientific">Streptomyces haneummycinicus</name>
    <dbReference type="NCBI Taxonomy" id="3074435"/>
    <lineage>
        <taxon>Bacteria</taxon>
        <taxon>Bacillati</taxon>
        <taxon>Actinomycetota</taxon>
        <taxon>Actinomycetes</taxon>
        <taxon>Kitasatosporales</taxon>
        <taxon>Streptomycetaceae</taxon>
        <taxon>Streptomyces</taxon>
    </lineage>
</organism>